<name>A0A7Z0I2H7_9RHOB</name>
<dbReference type="GO" id="GO:0043571">
    <property type="term" value="P:maintenance of CRISPR repeat elements"/>
    <property type="evidence" value="ECO:0007669"/>
    <property type="project" value="UniProtKB-UniRule"/>
</dbReference>
<keyword evidence="2 9" id="KW-0479">Metal-binding</keyword>
<keyword evidence="6 9" id="KW-0051">Antiviral defense</keyword>
<evidence type="ECO:0000256" key="2">
    <source>
        <dbReference type="ARBA" id="ARBA00022723"/>
    </source>
</evidence>
<evidence type="ECO:0000256" key="5">
    <source>
        <dbReference type="ARBA" id="ARBA00022842"/>
    </source>
</evidence>
<keyword evidence="4 9" id="KW-0378">Hydrolase</keyword>
<accession>A0A7Z0I2H7</accession>
<evidence type="ECO:0000256" key="4">
    <source>
        <dbReference type="ARBA" id="ARBA00022801"/>
    </source>
</evidence>
<evidence type="ECO:0000313" key="10">
    <source>
        <dbReference type="EMBL" id="NYS26387.1"/>
    </source>
</evidence>
<dbReference type="GO" id="GO:0016787">
    <property type="term" value="F:hydrolase activity"/>
    <property type="evidence" value="ECO:0007669"/>
    <property type="project" value="UniProtKB-KW"/>
</dbReference>
<evidence type="ECO:0000256" key="3">
    <source>
        <dbReference type="ARBA" id="ARBA00022759"/>
    </source>
</evidence>
<evidence type="ECO:0000256" key="8">
    <source>
        <dbReference type="ARBA" id="ARBA00023211"/>
    </source>
</evidence>
<evidence type="ECO:0000313" key="11">
    <source>
        <dbReference type="Proteomes" id="UP000529417"/>
    </source>
</evidence>
<dbReference type="GO" id="GO:0004520">
    <property type="term" value="F:DNA endonuclease activity"/>
    <property type="evidence" value="ECO:0007669"/>
    <property type="project" value="InterPro"/>
</dbReference>
<keyword evidence="5 9" id="KW-0460">Magnesium</keyword>
<dbReference type="PANTHER" id="PTHR43219">
    <property type="entry name" value="CRISPR-ASSOCIATED ENDONUCLEASE CAS1"/>
    <property type="match status" value="1"/>
</dbReference>
<evidence type="ECO:0000256" key="9">
    <source>
        <dbReference type="HAMAP-Rule" id="MF_01470"/>
    </source>
</evidence>
<dbReference type="NCBIfam" id="TIGR00287">
    <property type="entry name" value="cas1"/>
    <property type="match status" value="1"/>
</dbReference>
<sequence>METLYLTKDVKIAREDSTLVVIPAAAPRRRVPIEGLKHVIVAGEAQLTTAVLGLCGRNGVRMTILDWNGNVTGTFEPKGSPSSGRVRVLQSSAFTDRSRRLGLARLIVEGAAANILANLRYRKYRGNTRIDLSISGIEAIAERLPKADRVEALMGHEGQIRAFYYEAWPLIDQRLAFGPRRRRPPNNPINCLISWFNGLAYTLVKNEISKTHLDDSISFLHAAREARSSLALDLSEIFKPAICDTIIFEAVLKGRMQDNWFHQEDGVCRLSEKGRAETLEIWVKKTEERVQGEESYREIIRSEALAIERDILGIAAYRPWRRKI</sequence>
<dbReference type="GO" id="GO:0046872">
    <property type="term" value="F:metal ion binding"/>
    <property type="evidence" value="ECO:0007669"/>
    <property type="project" value="UniProtKB-UniRule"/>
</dbReference>
<dbReference type="EMBL" id="JACBXS010000043">
    <property type="protein sequence ID" value="NYS26387.1"/>
    <property type="molecule type" value="Genomic_DNA"/>
</dbReference>
<dbReference type="Proteomes" id="UP000529417">
    <property type="component" value="Unassembled WGS sequence"/>
</dbReference>
<dbReference type="CDD" id="cd09634">
    <property type="entry name" value="Cas1_I-II-III"/>
    <property type="match status" value="1"/>
</dbReference>
<dbReference type="InterPro" id="IPR002729">
    <property type="entry name" value="CRISPR-assoc_Cas1"/>
</dbReference>
<reference evidence="10 11" key="1">
    <citation type="journal article" date="2000" name="Arch. Microbiol.">
        <title>Rhodobaca bogoriensis gen. nov. and sp. nov., an alkaliphilic purple nonsulfur bacterium from African Rift Valley soda lakes.</title>
        <authorList>
            <person name="Milford A.D."/>
            <person name="Achenbach L.A."/>
            <person name="Jung D.O."/>
            <person name="Madigan M.T."/>
        </authorList>
    </citation>
    <scope>NUCLEOTIDE SEQUENCE [LARGE SCALE GENOMIC DNA]</scope>
    <source>
        <strain evidence="10 11">2376</strain>
    </source>
</reference>
<keyword evidence="7 9" id="KW-0238">DNA-binding</keyword>
<dbReference type="AlphaFoldDB" id="A0A7Z0I2H7"/>
<comment type="similarity">
    <text evidence="9">Belongs to the CRISPR-associated endonuclease Cas1 family.</text>
</comment>
<keyword evidence="1 9" id="KW-0540">Nuclease</keyword>
<dbReference type="RefSeq" id="WP_179907183.1">
    <property type="nucleotide sequence ID" value="NZ_JACBXS010000043.1"/>
</dbReference>
<protein>
    <recommendedName>
        <fullName evidence="9">CRISPR-associated endonuclease Cas1</fullName>
        <ecNumber evidence="9">3.1.-.-</ecNumber>
    </recommendedName>
</protein>
<keyword evidence="8 9" id="KW-0464">Manganese</keyword>
<keyword evidence="11" id="KW-1185">Reference proteome</keyword>
<dbReference type="InterPro" id="IPR042206">
    <property type="entry name" value="CRISPR-assoc_Cas1_C"/>
</dbReference>
<feature type="binding site" evidence="9">
    <location>
        <position position="221"/>
    </location>
    <ligand>
        <name>Mn(2+)</name>
        <dbReference type="ChEBI" id="CHEBI:29035"/>
    </ligand>
</feature>
<dbReference type="Gene3D" id="1.20.120.920">
    <property type="entry name" value="CRISPR-associated endonuclease Cas1, C-terminal domain"/>
    <property type="match status" value="1"/>
</dbReference>
<dbReference type="EC" id="3.1.-.-" evidence="9"/>
<dbReference type="Gene3D" id="3.100.10.20">
    <property type="entry name" value="CRISPR-associated endonuclease Cas1, N-terminal domain"/>
    <property type="match status" value="1"/>
</dbReference>
<dbReference type="HAMAP" id="MF_01470">
    <property type="entry name" value="Cas1"/>
    <property type="match status" value="1"/>
</dbReference>
<evidence type="ECO:0000256" key="6">
    <source>
        <dbReference type="ARBA" id="ARBA00023118"/>
    </source>
</evidence>
<comment type="caution">
    <text evidence="10">The sequence shown here is derived from an EMBL/GenBank/DDBJ whole genome shotgun (WGS) entry which is preliminary data.</text>
</comment>
<proteinExistence type="inferred from homology"/>
<dbReference type="PANTHER" id="PTHR43219:SF1">
    <property type="entry name" value="CRISPR-ASSOCIATED ENDONUCLEASE CAS1"/>
    <property type="match status" value="1"/>
</dbReference>
<dbReference type="InterPro" id="IPR042211">
    <property type="entry name" value="CRISPR-assoc_Cas1_N"/>
</dbReference>
<comment type="subunit">
    <text evidence="9">Homodimer, forms a heterotetramer with a Cas2 homodimer.</text>
</comment>
<evidence type="ECO:0000256" key="1">
    <source>
        <dbReference type="ARBA" id="ARBA00022722"/>
    </source>
</evidence>
<organism evidence="10 11">
    <name type="scientific">Rhabdonatronobacter sediminivivens</name>
    <dbReference type="NCBI Taxonomy" id="2743469"/>
    <lineage>
        <taxon>Bacteria</taxon>
        <taxon>Pseudomonadati</taxon>
        <taxon>Pseudomonadota</taxon>
        <taxon>Alphaproteobacteria</taxon>
        <taxon>Rhodobacterales</taxon>
        <taxon>Paracoccaceae</taxon>
        <taxon>Rhabdonatronobacter</taxon>
    </lineage>
</organism>
<comment type="function">
    <text evidence="9">CRISPR (clustered regularly interspaced short palindromic repeat), is an adaptive immune system that provides protection against mobile genetic elements (viruses, transposable elements and conjugative plasmids). CRISPR clusters contain spacers, sequences complementary to antecedent mobile elements, and target invading nucleic acids. CRISPR clusters are transcribed and processed into CRISPR RNA (crRNA). Acts as a dsDNA endonuclease. Involved in the integration of spacer DNA into the CRISPR cassette.</text>
</comment>
<keyword evidence="3 9" id="KW-0255">Endonuclease</keyword>
<dbReference type="InterPro" id="IPR019858">
    <property type="entry name" value="CRISPR-assoc_Cas1_HMARI/TNEAP"/>
</dbReference>
<feature type="binding site" evidence="9">
    <location>
        <position position="157"/>
    </location>
    <ligand>
        <name>Mn(2+)</name>
        <dbReference type="ChEBI" id="CHEBI:29035"/>
    </ligand>
</feature>
<dbReference type="Pfam" id="PF01867">
    <property type="entry name" value="Cas_Cas1"/>
    <property type="match status" value="1"/>
</dbReference>
<comment type="cofactor">
    <cofactor evidence="9">
        <name>Mg(2+)</name>
        <dbReference type="ChEBI" id="CHEBI:18420"/>
    </cofactor>
    <cofactor evidence="9">
        <name>Mn(2+)</name>
        <dbReference type="ChEBI" id="CHEBI:29035"/>
    </cofactor>
</comment>
<dbReference type="GO" id="GO:0051607">
    <property type="term" value="P:defense response to virus"/>
    <property type="evidence" value="ECO:0007669"/>
    <property type="project" value="UniProtKB-UniRule"/>
</dbReference>
<dbReference type="GO" id="GO:0003677">
    <property type="term" value="F:DNA binding"/>
    <property type="evidence" value="ECO:0007669"/>
    <property type="project" value="UniProtKB-KW"/>
</dbReference>
<gene>
    <name evidence="9 10" type="primary">cas1</name>
    <name evidence="10" type="ORF">HUK65_15480</name>
</gene>
<feature type="binding site" evidence="9">
    <location>
        <position position="236"/>
    </location>
    <ligand>
        <name>Mn(2+)</name>
        <dbReference type="ChEBI" id="CHEBI:29035"/>
    </ligand>
</feature>
<evidence type="ECO:0000256" key="7">
    <source>
        <dbReference type="ARBA" id="ARBA00023125"/>
    </source>
</evidence>